<name>A0A0G7ZMN5_9MOLU</name>
<dbReference type="Proteomes" id="UP000242141">
    <property type="component" value="Unassembled WGS sequence"/>
</dbReference>
<dbReference type="SUPFAM" id="SSF56784">
    <property type="entry name" value="HAD-like"/>
    <property type="match status" value="1"/>
</dbReference>
<dbReference type="GO" id="GO:0005829">
    <property type="term" value="C:cytosol"/>
    <property type="evidence" value="ECO:0007669"/>
    <property type="project" value="TreeGrafter"/>
</dbReference>
<dbReference type="Gene3D" id="3.40.50.1000">
    <property type="entry name" value="HAD superfamily/HAD-like"/>
    <property type="match status" value="1"/>
</dbReference>
<evidence type="ECO:0000313" key="1">
    <source>
        <dbReference type="EMBL" id="CRX36828.1"/>
    </source>
</evidence>
<keyword evidence="2" id="KW-1185">Reference proteome</keyword>
<dbReference type="GO" id="GO:0000287">
    <property type="term" value="F:magnesium ion binding"/>
    <property type="evidence" value="ECO:0007669"/>
    <property type="project" value="TreeGrafter"/>
</dbReference>
<dbReference type="PANTHER" id="PTHR10000:SF23">
    <property type="entry name" value="5-AMINO-6-(5-PHOSPHO-D-RIBITYLAMINO)URACIL PHOSPHATASE YITU"/>
    <property type="match status" value="1"/>
</dbReference>
<dbReference type="InterPro" id="IPR000150">
    <property type="entry name" value="Cof"/>
</dbReference>
<dbReference type="InterPro" id="IPR036412">
    <property type="entry name" value="HAD-like_sf"/>
</dbReference>
<dbReference type="GO" id="GO:0016791">
    <property type="term" value="F:phosphatase activity"/>
    <property type="evidence" value="ECO:0007669"/>
    <property type="project" value="UniProtKB-ARBA"/>
</dbReference>
<dbReference type="PROSITE" id="PS01229">
    <property type="entry name" value="COF_2"/>
    <property type="match status" value="1"/>
</dbReference>
<accession>A0A0G7ZMN5</accession>
<dbReference type="NCBIfam" id="TIGR00099">
    <property type="entry name" value="Cof-subfamily"/>
    <property type="match status" value="1"/>
</dbReference>
<dbReference type="SFLD" id="SFLDG01140">
    <property type="entry name" value="C2.B:_Phosphomannomutase_and_P"/>
    <property type="match status" value="1"/>
</dbReference>
<protein>
    <submittedName>
        <fullName evidence="1">| ywpJ_1 / putative phosphatase YwpJ |:297251 Forward</fullName>
    </submittedName>
</protein>
<gene>
    <name evidence="1" type="ORF">HEPPS_00270</name>
</gene>
<dbReference type="Pfam" id="PF08282">
    <property type="entry name" value="Hydrolase_3"/>
    <property type="match status" value="1"/>
</dbReference>
<dbReference type="CDD" id="cd07516">
    <property type="entry name" value="HAD_Pase"/>
    <property type="match status" value="1"/>
</dbReference>
<evidence type="ECO:0000313" key="2">
    <source>
        <dbReference type="Proteomes" id="UP000242141"/>
    </source>
</evidence>
<dbReference type="InterPro" id="IPR023214">
    <property type="entry name" value="HAD_sf"/>
</dbReference>
<sequence>MVNKNTGYKQEKYFINPTVVQSPYWLITVDLDGTLLKTPSKEDLLKNIPNYDISKKNILVLKKLINKGHKVAIVTGRPWRDTEEIYKKIGLRTVVANYNGASIHNPNDEGFIPYTSAMNRKYFDGLLNRTSIKKFYKNFVIECYETTYILDAKDKDFLNKFHIHYGPKVIEISKDFSLPINPQSLIFKLEPTKNFNKYNLLVELKRKYAETFLFRYWDTLDGKNFLYLEVNTKSITKGSALQFIASYYNIPVANTIAFGDGENDLEMLEAANVGVAMKNASDLVKSHAKDVTNLTNDEGGVGDYLESFFKL</sequence>
<organism evidence="1 2">
    <name type="scientific">Candidatus Hepatoplasma crinochetorum</name>
    <dbReference type="NCBI Taxonomy" id="295596"/>
    <lineage>
        <taxon>Bacteria</taxon>
        <taxon>Bacillati</taxon>
        <taxon>Mycoplasmatota</taxon>
        <taxon>Mollicutes</taxon>
        <taxon>Candidatus Hepatoplasmataceae</taxon>
        <taxon>Candidatus Hepatoplasma</taxon>
    </lineage>
</organism>
<dbReference type="SFLD" id="SFLDS00003">
    <property type="entry name" value="Haloacid_Dehalogenase"/>
    <property type="match status" value="1"/>
</dbReference>
<dbReference type="PANTHER" id="PTHR10000">
    <property type="entry name" value="PHOSPHOSERINE PHOSPHATASE"/>
    <property type="match status" value="1"/>
</dbReference>
<dbReference type="AlphaFoldDB" id="A0A0G7ZMN5"/>
<dbReference type="Gene3D" id="3.30.1240.10">
    <property type="match status" value="1"/>
</dbReference>
<dbReference type="NCBIfam" id="TIGR01484">
    <property type="entry name" value="HAD-SF-IIB"/>
    <property type="match status" value="1"/>
</dbReference>
<proteinExistence type="predicted"/>
<dbReference type="InterPro" id="IPR006379">
    <property type="entry name" value="HAD-SF_hydro_IIB"/>
</dbReference>
<dbReference type="EMBL" id="CWGI01000001">
    <property type="protein sequence ID" value="CRX36828.1"/>
    <property type="molecule type" value="Genomic_DNA"/>
</dbReference>
<reference evidence="2" key="1">
    <citation type="submission" date="2015-05" db="EMBL/GenBank/DDBJ databases">
        <authorList>
            <person name="Collingro A."/>
        </authorList>
    </citation>
    <scope>NUCLEOTIDE SEQUENCE [LARGE SCALE GENOMIC DNA]</scope>
    <source>
        <strain evidence="2">Ps</strain>
    </source>
</reference>